<evidence type="ECO:0008006" key="3">
    <source>
        <dbReference type="Google" id="ProtNLM"/>
    </source>
</evidence>
<reference evidence="1 2" key="1">
    <citation type="submission" date="2021-03" db="EMBL/GenBank/DDBJ databases">
        <authorList>
            <person name="Gilmore M.S."/>
            <person name="Schwartzman J."/>
            <person name="Van Tyne D."/>
            <person name="Martin M."/>
            <person name="Earl A.M."/>
            <person name="Manson A.L."/>
            <person name="Straub T."/>
            <person name="Salamzade R."/>
            <person name="Saavedra J."/>
            <person name="Lebreton F."/>
            <person name="Prichula J."/>
            <person name="Schaufler K."/>
            <person name="Gaca A."/>
            <person name="Sgardioli B."/>
            <person name="Wagenaar J."/>
            <person name="Strong T."/>
        </authorList>
    </citation>
    <scope>NUCLEOTIDE SEQUENCE [LARGE SCALE GENOMIC DNA]</scope>
    <source>
        <strain evidence="1 2">665A</strain>
    </source>
</reference>
<proteinExistence type="predicted"/>
<dbReference type="Pfam" id="PF02423">
    <property type="entry name" value="OCD_Mu_crystall"/>
    <property type="match status" value="1"/>
</dbReference>
<dbReference type="InterPro" id="IPR003462">
    <property type="entry name" value="ODC_Mu_crystall"/>
</dbReference>
<accession>A0ABV0EWQ5</accession>
<name>A0ABV0EWQ5_9ENTE</name>
<dbReference type="Gene3D" id="3.30.1780.10">
    <property type="entry name" value="ornithine cyclodeaminase, domain 1"/>
    <property type="match status" value="1"/>
</dbReference>
<dbReference type="InterPro" id="IPR036291">
    <property type="entry name" value="NAD(P)-bd_dom_sf"/>
</dbReference>
<sequence>MLFLTKEDIIKTFTMKDAVEADKQALMIFSKGETNAPLRTNVDIREENGVSSYMPAYIGGEQPALGVKIVSTYLHNIERGLPSVTGTMIVMDPKTGMVNAMVDGTYLTQLRTGAVQGVATDILARKDAKIGALIGTGGQAEKQLEAMMAARPLEEVRIFDIDQNRAEAFAKARQEGCTVRLIPTKTSRECVEGADIITTATPSNEPTFESAWVKDGAHINGIGSFTPSMFEIPKELIKRADRVIFDTTEGVLNAAGDFITPLKEEYIPKEKYSGELGQILLGEVEGRTSDQEITIFKSVGTAVLDLVVAGQIVEKAREKGLGTEIPD</sequence>
<keyword evidence="2" id="KW-1185">Reference proteome</keyword>
<dbReference type="PANTHER" id="PTHR13812">
    <property type="entry name" value="KETIMINE REDUCTASE MU-CRYSTALLIN"/>
    <property type="match status" value="1"/>
</dbReference>
<comment type="caution">
    <text evidence="1">The sequence shown here is derived from an EMBL/GenBank/DDBJ whole genome shotgun (WGS) entry which is preliminary data.</text>
</comment>
<dbReference type="PIRSF" id="PIRSF001439">
    <property type="entry name" value="CryM"/>
    <property type="match status" value="1"/>
</dbReference>
<reference evidence="1 2" key="2">
    <citation type="submission" date="2024-02" db="EMBL/GenBank/DDBJ databases">
        <title>The Genome Sequence of Enterococcus sp. DIV0159.</title>
        <authorList>
            <person name="Earl A."/>
            <person name="Manson A."/>
            <person name="Gilmore M."/>
            <person name="Sanders J."/>
            <person name="Shea T."/>
            <person name="Howe W."/>
            <person name="Livny J."/>
            <person name="Cuomo C."/>
            <person name="Neafsey D."/>
            <person name="Birren B."/>
        </authorList>
    </citation>
    <scope>NUCLEOTIDE SEQUENCE [LARGE SCALE GENOMIC DNA]</scope>
    <source>
        <strain evidence="1 2">665A</strain>
    </source>
</reference>
<protein>
    <recommendedName>
        <fullName evidence="3">Ornithine cyclodeaminase</fullName>
    </recommendedName>
</protein>
<dbReference type="Proteomes" id="UP000664357">
    <property type="component" value="Unassembled WGS sequence"/>
</dbReference>
<organism evidence="1 2">
    <name type="scientific">Candidatus Enterococcus ferrettii</name>
    <dbReference type="NCBI Taxonomy" id="2815324"/>
    <lineage>
        <taxon>Bacteria</taxon>
        <taxon>Bacillati</taxon>
        <taxon>Bacillota</taxon>
        <taxon>Bacilli</taxon>
        <taxon>Lactobacillales</taxon>
        <taxon>Enterococcaceae</taxon>
        <taxon>Enterococcus</taxon>
    </lineage>
</organism>
<evidence type="ECO:0000313" key="2">
    <source>
        <dbReference type="Proteomes" id="UP000664357"/>
    </source>
</evidence>
<dbReference type="EMBL" id="JAFREL020000004">
    <property type="protein sequence ID" value="MEO1772340.1"/>
    <property type="molecule type" value="Genomic_DNA"/>
</dbReference>
<dbReference type="SUPFAM" id="SSF51735">
    <property type="entry name" value="NAD(P)-binding Rossmann-fold domains"/>
    <property type="match status" value="1"/>
</dbReference>
<dbReference type="Gene3D" id="3.40.50.720">
    <property type="entry name" value="NAD(P)-binding Rossmann-like Domain"/>
    <property type="match status" value="1"/>
</dbReference>
<dbReference type="NCBIfam" id="NF006379">
    <property type="entry name" value="PRK08618.1"/>
    <property type="match status" value="1"/>
</dbReference>
<gene>
    <name evidence="1" type="ORF">JZO67_004322</name>
</gene>
<dbReference type="PANTHER" id="PTHR13812:SF19">
    <property type="entry name" value="KETIMINE REDUCTASE MU-CRYSTALLIN"/>
    <property type="match status" value="1"/>
</dbReference>
<dbReference type="RefSeq" id="WP_207701765.1">
    <property type="nucleotide sequence ID" value="NZ_JAFREL020000004.1"/>
</dbReference>
<evidence type="ECO:0000313" key="1">
    <source>
        <dbReference type="EMBL" id="MEO1772340.1"/>
    </source>
</evidence>
<dbReference type="InterPro" id="IPR023401">
    <property type="entry name" value="ODC_N"/>
</dbReference>